<dbReference type="InterPro" id="IPR001810">
    <property type="entry name" value="F-box_dom"/>
</dbReference>
<protein>
    <recommendedName>
        <fullName evidence="1">F-box domain-containing protein</fullName>
    </recommendedName>
</protein>
<dbReference type="CDD" id="cd09917">
    <property type="entry name" value="F-box_SF"/>
    <property type="match status" value="1"/>
</dbReference>
<comment type="caution">
    <text evidence="2">The sequence shown here is derived from an EMBL/GenBank/DDBJ whole genome shotgun (WGS) entry which is preliminary data.</text>
</comment>
<dbReference type="Pfam" id="PF00646">
    <property type="entry name" value="F-box"/>
    <property type="match status" value="1"/>
</dbReference>
<evidence type="ECO:0000313" key="2">
    <source>
        <dbReference type="EMBL" id="KAH7148601.1"/>
    </source>
</evidence>
<feature type="domain" description="F-box" evidence="1">
    <location>
        <begin position="4"/>
        <end position="44"/>
    </location>
</feature>
<organism evidence="2 3">
    <name type="scientific">Dactylonectria macrodidyma</name>
    <dbReference type="NCBI Taxonomy" id="307937"/>
    <lineage>
        <taxon>Eukaryota</taxon>
        <taxon>Fungi</taxon>
        <taxon>Dikarya</taxon>
        <taxon>Ascomycota</taxon>
        <taxon>Pezizomycotina</taxon>
        <taxon>Sordariomycetes</taxon>
        <taxon>Hypocreomycetidae</taxon>
        <taxon>Hypocreales</taxon>
        <taxon>Nectriaceae</taxon>
        <taxon>Dactylonectria</taxon>
    </lineage>
</organism>
<dbReference type="EMBL" id="JAGMUV010000007">
    <property type="protein sequence ID" value="KAH7148601.1"/>
    <property type="molecule type" value="Genomic_DNA"/>
</dbReference>
<keyword evidence="3" id="KW-1185">Reference proteome</keyword>
<proteinExistence type="predicted"/>
<sequence>MDRLPSELLVEILHCIPISSCKAARLTSRAFNAILSKRTFGILTSFVDPLAAEATLTSLSRDLNRRRRSIWSPRCNVPDGLPVVEPFLLALWAGLRGEPWVPSRHPGAGRRLTIAGLQKGLDRADMTEAVLREALFRYALYLSYLAPDDGPTPHAWVFDFLLHREAAGYGLEIDPCVGMEMGAPMFAQWDGSSGNDAVEVKE</sequence>
<accession>A0A9P9EYJ8</accession>
<name>A0A9P9EYJ8_9HYPO</name>
<evidence type="ECO:0000259" key="1">
    <source>
        <dbReference type="SMART" id="SM00256"/>
    </source>
</evidence>
<dbReference type="OrthoDB" id="4986826at2759"/>
<dbReference type="InterPro" id="IPR036047">
    <property type="entry name" value="F-box-like_dom_sf"/>
</dbReference>
<reference evidence="2" key="1">
    <citation type="journal article" date="2021" name="Nat. Commun.">
        <title>Genetic determinants of endophytism in the Arabidopsis root mycobiome.</title>
        <authorList>
            <person name="Mesny F."/>
            <person name="Miyauchi S."/>
            <person name="Thiergart T."/>
            <person name="Pickel B."/>
            <person name="Atanasova L."/>
            <person name="Karlsson M."/>
            <person name="Huettel B."/>
            <person name="Barry K.W."/>
            <person name="Haridas S."/>
            <person name="Chen C."/>
            <person name="Bauer D."/>
            <person name="Andreopoulos W."/>
            <person name="Pangilinan J."/>
            <person name="LaButti K."/>
            <person name="Riley R."/>
            <person name="Lipzen A."/>
            <person name="Clum A."/>
            <person name="Drula E."/>
            <person name="Henrissat B."/>
            <person name="Kohler A."/>
            <person name="Grigoriev I.V."/>
            <person name="Martin F.M."/>
            <person name="Hacquard S."/>
        </authorList>
    </citation>
    <scope>NUCLEOTIDE SEQUENCE</scope>
    <source>
        <strain evidence="2">MPI-CAGE-AT-0147</strain>
    </source>
</reference>
<dbReference type="SUPFAM" id="SSF81383">
    <property type="entry name" value="F-box domain"/>
    <property type="match status" value="1"/>
</dbReference>
<evidence type="ECO:0000313" key="3">
    <source>
        <dbReference type="Proteomes" id="UP000738349"/>
    </source>
</evidence>
<dbReference type="SMART" id="SM00256">
    <property type="entry name" value="FBOX"/>
    <property type="match status" value="1"/>
</dbReference>
<dbReference type="Proteomes" id="UP000738349">
    <property type="component" value="Unassembled WGS sequence"/>
</dbReference>
<dbReference type="AlphaFoldDB" id="A0A9P9EYJ8"/>
<gene>
    <name evidence="2" type="ORF">EDB81DRAFT_883016</name>
</gene>